<feature type="transmembrane region" description="Helical" evidence="1">
    <location>
        <begin position="142"/>
        <end position="162"/>
    </location>
</feature>
<evidence type="ECO:0000256" key="1">
    <source>
        <dbReference type="SAM" id="Phobius"/>
    </source>
</evidence>
<sequence>MKHDGPMASDGSGSDWVGLQEFNAQEKLAEIACQLPCEFEAKLGRTVLMNIEKETPLSSPPLPSLPCRAMGTAPAAVLGAFGYAAVARRHKVLKASKESKGDDPKEVEEVEEVTNTSRLKRWWKKTAKLDAKALRKMGLMCLLSYGFVSNVNALMLLLLATYRSILATGQSPLTSKAALKQFGITWAGLYVISNIVRPVRISIALAISKPIDSLVKWFEEKLKCKRWMAIGTVMLFLNVFLTIGMLWGGMMLVSTLQLVLGMVTSRKPRLLKQGMSNTKLLQLQWLGRETLLLMCSCVSDDVLLCLRS</sequence>
<feature type="transmembrane region" description="Helical" evidence="1">
    <location>
        <begin position="182"/>
        <end position="207"/>
    </location>
</feature>
<accession>A0A9P1DMX4</accession>
<evidence type="ECO:0000313" key="4">
    <source>
        <dbReference type="Proteomes" id="UP001152797"/>
    </source>
</evidence>
<reference evidence="3 4" key="2">
    <citation type="submission" date="2024-05" db="EMBL/GenBank/DDBJ databases">
        <authorList>
            <person name="Chen Y."/>
            <person name="Shah S."/>
            <person name="Dougan E. K."/>
            <person name="Thang M."/>
            <person name="Chan C."/>
        </authorList>
    </citation>
    <scope>NUCLEOTIDE SEQUENCE [LARGE SCALE GENOMIC DNA]</scope>
</reference>
<dbReference type="OrthoDB" id="432438at2759"/>
<dbReference type="PANTHER" id="PTHR34370:SF1">
    <property type="entry name" value="OS04G0600100 PROTEIN"/>
    <property type="match status" value="1"/>
</dbReference>
<keyword evidence="1" id="KW-0472">Membrane</keyword>
<protein>
    <submittedName>
        <fullName evidence="2">Uncharacterized protein</fullName>
    </submittedName>
</protein>
<reference evidence="2" key="1">
    <citation type="submission" date="2022-10" db="EMBL/GenBank/DDBJ databases">
        <authorList>
            <person name="Chen Y."/>
            <person name="Dougan E. K."/>
            <person name="Chan C."/>
            <person name="Rhodes N."/>
            <person name="Thang M."/>
        </authorList>
    </citation>
    <scope>NUCLEOTIDE SEQUENCE</scope>
</reference>
<gene>
    <name evidence="2" type="ORF">C1SCF055_LOCUS38036</name>
</gene>
<evidence type="ECO:0000313" key="2">
    <source>
        <dbReference type="EMBL" id="CAI4013028.1"/>
    </source>
</evidence>
<dbReference type="EMBL" id="CAMXCT030005680">
    <property type="protein sequence ID" value="CAL4800340.1"/>
    <property type="molecule type" value="Genomic_DNA"/>
</dbReference>
<dbReference type="Proteomes" id="UP001152797">
    <property type="component" value="Unassembled WGS sequence"/>
</dbReference>
<name>A0A9P1DMX4_9DINO</name>
<dbReference type="EMBL" id="CAMXCT010005680">
    <property type="protein sequence ID" value="CAI4013028.1"/>
    <property type="molecule type" value="Genomic_DNA"/>
</dbReference>
<feature type="transmembrane region" description="Helical" evidence="1">
    <location>
        <begin position="69"/>
        <end position="87"/>
    </location>
</feature>
<keyword evidence="1" id="KW-0812">Transmembrane</keyword>
<organism evidence="2">
    <name type="scientific">Cladocopium goreaui</name>
    <dbReference type="NCBI Taxonomy" id="2562237"/>
    <lineage>
        <taxon>Eukaryota</taxon>
        <taxon>Sar</taxon>
        <taxon>Alveolata</taxon>
        <taxon>Dinophyceae</taxon>
        <taxon>Suessiales</taxon>
        <taxon>Symbiodiniaceae</taxon>
        <taxon>Cladocopium</taxon>
    </lineage>
</organism>
<feature type="transmembrane region" description="Helical" evidence="1">
    <location>
        <begin position="227"/>
        <end position="260"/>
    </location>
</feature>
<dbReference type="PANTHER" id="PTHR34370">
    <property type="entry name" value="OS04G0600100 PROTEIN"/>
    <property type="match status" value="1"/>
</dbReference>
<keyword evidence="4" id="KW-1185">Reference proteome</keyword>
<proteinExistence type="predicted"/>
<keyword evidence="1" id="KW-1133">Transmembrane helix</keyword>
<dbReference type="EMBL" id="CAMXCT020005680">
    <property type="protein sequence ID" value="CAL1166403.1"/>
    <property type="molecule type" value="Genomic_DNA"/>
</dbReference>
<dbReference type="AlphaFoldDB" id="A0A9P1DMX4"/>
<evidence type="ECO:0000313" key="3">
    <source>
        <dbReference type="EMBL" id="CAL4800340.1"/>
    </source>
</evidence>
<comment type="caution">
    <text evidence="2">The sequence shown here is derived from an EMBL/GenBank/DDBJ whole genome shotgun (WGS) entry which is preliminary data.</text>
</comment>